<gene>
    <name evidence="2" type="ORF">CLV45_2782</name>
</gene>
<evidence type="ECO:0000313" key="3">
    <source>
        <dbReference type="Proteomes" id="UP000228535"/>
    </source>
</evidence>
<accession>A0A2M9B912</accession>
<comment type="caution">
    <text evidence="2">The sequence shown here is derived from an EMBL/GenBank/DDBJ whole genome shotgun (WGS) entry which is preliminary data.</text>
</comment>
<keyword evidence="3" id="KW-1185">Reference proteome</keyword>
<sequence>MLTSALTPYLAFNGTCREAMTFYQQRLGGDLQMQTYAGTPAAENLPAEAQNNVLHAILTNGSLVLMASDAGQQAVTKGNMVSLSVNCRSEEEITSLFQQFAEGGTITMDLQDTFWGAKFGILTDRFGIDWMFNYDKPTAE</sequence>
<dbReference type="CDD" id="cd06588">
    <property type="entry name" value="PhnB_like"/>
    <property type="match status" value="1"/>
</dbReference>
<dbReference type="InterPro" id="IPR028973">
    <property type="entry name" value="PhnB-like"/>
</dbReference>
<reference evidence="2 3" key="1">
    <citation type="submission" date="2017-11" db="EMBL/GenBank/DDBJ databases">
        <title>Genomic Encyclopedia of Archaeal and Bacterial Type Strains, Phase II (KMG-II): From Individual Species to Whole Genera.</title>
        <authorList>
            <person name="Goeker M."/>
        </authorList>
    </citation>
    <scope>NUCLEOTIDE SEQUENCE [LARGE SCALE GENOMIC DNA]</scope>
    <source>
        <strain evidence="2 3">DSM 11115</strain>
    </source>
</reference>
<dbReference type="InterPro" id="IPR029068">
    <property type="entry name" value="Glyas_Bleomycin-R_OHBP_Dase"/>
</dbReference>
<dbReference type="AlphaFoldDB" id="A0A2M9B912"/>
<dbReference type="SUPFAM" id="SSF54593">
    <property type="entry name" value="Glyoxalase/Bleomycin resistance protein/Dihydroxybiphenyl dioxygenase"/>
    <property type="match status" value="1"/>
</dbReference>
<dbReference type="Pfam" id="PF06983">
    <property type="entry name" value="3-dmu-9_3-mt"/>
    <property type="match status" value="1"/>
</dbReference>
<dbReference type="Proteomes" id="UP000228535">
    <property type="component" value="Unassembled WGS sequence"/>
</dbReference>
<feature type="domain" description="PhnB-like" evidence="1">
    <location>
        <begin position="6"/>
        <end position="130"/>
    </location>
</feature>
<organism evidence="2 3">
    <name type="scientific">Hymenobacter chitinivorans DSM 11115</name>
    <dbReference type="NCBI Taxonomy" id="1121954"/>
    <lineage>
        <taxon>Bacteria</taxon>
        <taxon>Pseudomonadati</taxon>
        <taxon>Bacteroidota</taxon>
        <taxon>Cytophagia</taxon>
        <taxon>Cytophagales</taxon>
        <taxon>Hymenobacteraceae</taxon>
        <taxon>Hymenobacter</taxon>
    </lineage>
</organism>
<evidence type="ECO:0000259" key="1">
    <source>
        <dbReference type="Pfam" id="PF06983"/>
    </source>
</evidence>
<proteinExistence type="predicted"/>
<dbReference type="PANTHER" id="PTHR33990">
    <property type="entry name" value="PROTEIN YJDN-RELATED"/>
    <property type="match status" value="1"/>
</dbReference>
<dbReference type="OrthoDB" id="9795306at2"/>
<dbReference type="RefSeq" id="WP_100337078.1">
    <property type="nucleotide sequence ID" value="NZ_PGFA01000002.1"/>
</dbReference>
<name>A0A2M9B912_9BACT</name>
<dbReference type="EMBL" id="PGFA01000002">
    <property type="protein sequence ID" value="PJJ54445.1"/>
    <property type="molecule type" value="Genomic_DNA"/>
</dbReference>
<dbReference type="PANTHER" id="PTHR33990:SF1">
    <property type="entry name" value="PROTEIN YJDN"/>
    <property type="match status" value="1"/>
</dbReference>
<protein>
    <submittedName>
        <fullName evidence="2">PhnB protein</fullName>
    </submittedName>
</protein>
<evidence type="ECO:0000313" key="2">
    <source>
        <dbReference type="EMBL" id="PJJ54445.1"/>
    </source>
</evidence>
<dbReference type="Gene3D" id="3.10.180.10">
    <property type="entry name" value="2,3-Dihydroxybiphenyl 1,2-Dioxygenase, domain 1"/>
    <property type="match status" value="1"/>
</dbReference>